<dbReference type="HOGENOM" id="CLU_022842_0_1_1"/>
<name>T1EWG2_HELRO</name>
<reference evidence="4" key="1">
    <citation type="submission" date="2012-12" db="EMBL/GenBank/DDBJ databases">
        <authorList>
            <person name="Hellsten U."/>
            <person name="Grimwood J."/>
            <person name="Chapman J.A."/>
            <person name="Shapiro H."/>
            <person name="Aerts A."/>
            <person name="Otillar R.P."/>
            <person name="Terry A.Y."/>
            <person name="Boore J.L."/>
            <person name="Simakov O."/>
            <person name="Marletaz F."/>
            <person name="Cho S.-J."/>
            <person name="Edsinger-Gonzales E."/>
            <person name="Havlak P."/>
            <person name="Kuo D.-H."/>
            <person name="Larsson T."/>
            <person name="Lv J."/>
            <person name="Arendt D."/>
            <person name="Savage R."/>
            <person name="Osoegawa K."/>
            <person name="de Jong P."/>
            <person name="Lindberg D.R."/>
            <person name="Seaver E.C."/>
            <person name="Weisblat D.A."/>
            <person name="Putnam N.H."/>
            <person name="Grigoriev I.V."/>
            <person name="Rokhsar D.S."/>
        </authorList>
    </citation>
    <scope>NUCLEOTIDE SEQUENCE</scope>
</reference>
<dbReference type="InParanoid" id="T1EWG2"/>
<evidence type="ECO:0000313" key="2">
    <source>
        <dbReference type="EMBL" id="ESN93055.1"/>
    </source>
</evidence>
<sequence length="419" mass="48272">MVFPDKLSLKLLKNVSMETHWHYWTSSKNLCILSTGTYANIFYSFIFKDSTLTKLPKFEVPLHTSPPQMLKQKDIVLITVYGQVYVSHIFNDRGASQSLSVYLYKVKREGIMKATEVLTLSLTLGGKLVLHVVDNLIVLHHQWSKTSYIFDIGLVSSHVMRGGVKYFQPIACHPIRPFTLKDRNSPHWAIFGPDVVLDAKLGCYWNLHLDVENLVSFFDDDVDSIEMLLLRSDSKSLILKLCQEIIESQSESSMVDLKFMSIIFLKFNSILTLKDKDDDEVPKRQLITQKNVFYNLLKPLNDNGVALLLLSVEDEFPAGCQIAYDILKRQSATRECLLEVLLNKKMVLPALRHGTAYAQTYDMIDNLSVRKWFDITMATNDKLLFYHVFNFFANRNLRLRGSTKFIACLYCYWLCVAYL</sequence>
<gene>
    <name evidence="3" type="primary">20200912</name>
    <name evidence="2" type="ORF">HELRODRAFT_165214</name>
</gene>
<dbReference type="Pfam" id="PF07035">
    <property type="entry name" value="RMC1_C"/>
    <property type="match status" value="1"/>
</dbReference>
<dbReference type="GO" id="GO:0035658">
    <property type="term" value="C:Mon1-Ccz1 complex"/>
    <property type="evidence" value="ECO:0007669"/>
    <property type="project" value="InterPro"/>
</dbReference>
<dbReference type="PANTHER" id="PTHR12897:SF4">
    <property type="entry name" value="REGULATOR OF MON1-CCZ1 COMPLEX"/>
    <property type="match status" value="1"/>
</dbReference>
<dbReference type="OrthoDB" id="26384at2759"/>
<dbReference type="Proteomes" id="UP000015101">
    <property type="component" value="Unassembled WGS sequence"/>
</dbReference>
<dbReference type="GeneID" id="20200912"/>
<dbReference type="eggNOG" id="KOG2377">
    <property type="taxonomic scope" value="Eukaryota"/>
</dbReference>
<dbReference type="PANTHER" id="PTHR12897">
    <property type="entry name" value="COLON CANCER-ASSOCIATED PROTEIN MIC1"/>
    <property type="match status" value="1"/>
</dbReference>
<dbReference type="GO" id="GO:0010506">
    <property type="term" value="P:regulation of autophagy"/>
    <property type="evidence" value="ECO:0007669"/>
    <property type="project" value="InterPro"/>
</dbReference>
<reference evidence="3" key="3">
    <citation type="submission" date="2015-06" db="UniProtKB">
        <authorList>
            <consortium name="EnsemblMetazoa"/>
        </authorList>
    </citation>
    <scope>IDENTIFICATION</scope>
</reference>
<protein>
    <recommendedName>
        <fullName evidence="1">Mic1 domain-containing protein</fullName>
    </recommendedName>
</protein>
<dbReference type="AlphaFoldDB" id="T1EWG2"/>
<dbReference type="EnsemblMetazoa" id="HelroT165214">
    <property type="protein sequence ID" value="HelroP165214"/>
    <property type="gene ID" value="HelroG165214"/>
</dbReference>
<reference evidence="2 4" key="2">
    <citation type="journal article" date="2013" name="Nature">
        <title>Insights into bilaterian evolution from three spiralian genomes.</title>
        <authorList>
            <person name="Simakov O."/>
            <person name="Marletaz F."/>
            <person name="Cho S.J."/>
            <person name="Edsinger-Gonzales E."/>
            <person name="Havlak P."/>
            <person name="Hellsten U."/>
            <person name="Kuo D.H."/>
            <person name="Larsson T."/>
            <person name="Lv J."/>
            <person name="Arendt D."/>
            <person name="Savage R."/>
            <person name="Osoegawa K."/>
            <person name="de Jong P."/>
            <person name="Grimwood J."/>
            <person name="Chapman J.A."/>
            <person name="Shapiro H."/>
            <person name="Aerts A."/>
            <person name="Otillar R.P."/>
            <person name="Terry A.Y."/>
            <person name="Boore J.L."/>
            <person name="Grigoriev I.V."/>
            <person name="Lindberg D.R."/>
            <person name="Seaver E.C."/>
            <person name="Weisblat D.A."/>
            <person name="Putnam N.H."/>
            <person name="Rokhsar D.S."/>
        </authorList>
    </citation>
    <scope>NUCLEOTIDE SEQUENCE</scope>
</reference>
<evidence type="ECO:0000313" key="4">
    <source>
        <dbReference type="Proteomes" id="UP000015101"/>
    </source>
</evidence>
<evidence type="ECO:0000259" key="1">
    <source>
        <dbReference type="Pfam" id="PF07035"/>
    </source>
</evidence>
<dbReference type="FunCoup" id="T1EWG2">
    <property type="interactions" value="983"/>
</dbReference>
<evidence type="ECO:0000313" key="3">
    <source>
        <dbReference type="EnsemblMetazoa" id="HelroP165214"/>
    </source>
</evidence>
<dbReference type="STRING" id="6412.T1EWG2"/>
<dbReference type="EMBL" id="KB097639">
    <property type="protein sequence ID" value="ESN93055.1"/>
    <property type="molecule type" value="Genomic_DNA"/>
</dbReference>
<dbReference type="KEGG" id="hro:HELRODRAFT_165214"/>
<dbReference type="EMBL" id="AMQM01001991">
    <property type="status" value="NOT_ANNOTATED_CDS"/>
    <property type="molecule type" value="Genomic_DNA"/>
</dbReference>
<accession>T1EWG2</accession>
<feature type="domain" description="Mic1" evidence="1">
    <location>
        <begin position="304"/>
        <end position="405"/>
    </location>
</feature>
<proteinExistence type="predicted"/>
<dbReference type="RefSeq" id="XP_009029316.1">
    <property type="nucleotide sequence ID" value="XM_009031068.1"/>
</dbReference>
<dbReference type="CTD" id="20200912"/>
<dbReference type="InterPro" id="IPR040371">
    <property type="entry name" value="RMC1"/>
</dbReference>
<organism evidence="3 4">
    <name type="scientific">Helobdella robusta</name>
    <name type="common">Californian leech</name>
    <dbReference type="NCBI Taxonomy" id="6412"/>
    <lineage>
        <taxon>Eukaryota</taxon>
        <taxon>Metazoa</taxon>
        <taxon>Spiralia</taxon>
        <taxon>Lophotrochozoa</taxon>
        <taxon>Annelida</taxon>
        <taxon>Clitellata</taxon>
        <taxon>Hirudinea</taxon>
        <taxon>Rhynchobdellida</taxon>
        <taxon>Glossiphoniidae</taxon>
        <taxon>Helobdella</taxon>
    </lineage>
</organism>
<dbReference type="InterPro" id="IPR009755">
    <property type="entry name" value="RMC1_C"/>
</dbReference>
<keyword evidence="4" id="KW-1185">Reference proteome</keyword>